<dbReference type="InterPro" id="IPR046083">
    <property type="entry name" value="DUF6101"/>
</dbReference>
<reference evidence="1" key="1">
    <citation type="submission" date="2023-07" db="EMBL/GenBank/DDBJ databases">
        <title>Genomic Encyclopedia of Type Strains, Phase IV (KMG-IV): sequencing the most valuable type-strain genomes for metagenomic binning, comparative biology and taxonomic classification.</title>
        <authorList>
            <person name="Goeker M."/>
        </authorList>
    </citation>
    <scope>NUCLEOTIDE SEQUENCE</scope>
    <source>
        <strain evidence="1">DSM 21202</strain>
    </source>
</reference>
<gene>
    <name evidence="1" type="ORF">J2S73_003203</name>
</gene>
<keyword evidence="2" id="KW-1185">Reference proteome</keyword>
<dbReference type="RefSeq" id="WP_306886609.1">
    <property type="nucleotide sequence ID" value="NZ_JAUSUL010000003.1"/>
</dbReference>
<dbReference type="Pfam" id="PF19596">
    <property type="entry name" value="DUF6101"/>
    <property type="match status" value="1"/>
</dbReference>
<organism evidence="1 2">
    <name type="scientific">Amorphus orientalis</name>
    <dbReference type="NCBI Taxonomy" id="649198"/>
    <lineage>
        <taxon>Bacteria</taxon>
        <taxon>Pseudomonadati</taxon>
        <taxon>Pseudomonadota</taxon>
        <taxon>Alphaproteobacteria</taxon>
        <taxon>Hyphomicrobiales</taxon>
        <taxon>Amorphaceae</taxon>
        <taxon>Amorphus</taxon>
    </lineage>
</organism>
<protein>
    <submittedName>
        <fullName evidence="1">Uncharacterized protein</fullName>
    </submittedName>
</protein>
<name>A0AAE3VQY9_9HYPH</name>
<dbReference type="EMBL" id="JAUSUL010000003">
    <property type="protein sequence ID" value="MDQ0316727.1"/>
    <property type="molecule type" value="Genomic_DNA"/>
</dbReference>
<dbReference type="AlphaFoldDB" id="A0AAE3VQY9"/>
<dbReference type="Proteomes" id="UP001229244">
    <property type="component" value="Unassembled WGS sequence"/>
</dbReference>
<proteinExistence type="predicted"/>
<evidence type="ECO:0000313" key="1">
    <source>
        <dbReference type="EMBL" id="MDQ0316727.1"/>
    </source>
</evidence>
<sequence length="186" mass="20078">MIQAVPETEARALAANDDAQPCQLPSKLCIPGAHETLHVHIDRDRALLRRVSAEGTETAVVPMAAYRGVAVSATYEAATGPVFQVTLCHPDPSLSVPLASGSCTSEVGIAWRSWAAALERPLLVLDTDGSVSARLDRMGAIFAEKPLPRRKGSPVVGRRSRFARRRDFGRPTGEVCRGEREIIARN</sequence>
<comment type="caution">
    <text evidence="1">The sequence shown here is derived from an EMBL/GenBank/DDBJ whole genome shotgun (WGS) entry which is preliminary data.</text>
</comment>
<accession>A0AAE3VQY9</accession>
<evidence type="ECO:0000313" key="2">
    <source>
        <dbReference type="Proteomes" id="UP001229244"/>
    </source>
</evidence>